<comment type="caution">
    <text evidence="1">The sequence shown here is derived from an EMBL/GenBank/DDBJ whole genome shotgun (WGS) entry which is preliminary data.</text>
</comment>
<evidence type="ECO:0000313" key="1">
    <source>
        <dbReference type="EMBL" id="KPQ33373.1"/>
    </source>
</evidence>
<dbReference type="EMBL" id="LJZR01000033">
    <property type="protein sequence ID" value="KPQ33373.1"/>
    <property type="molecule type" value="Genomic_DNA"/>
</dbReference>
<dbReference type="AlphaFoldDB" id="A0A0P7ZKF7"/>
<gene>
    <name evidence="1" type="ORF">HLUCCA11_18810</name>
</gene>
<accession>A0A0P7ZKF7</accession>
<evidence type="ECO:0008006" key="3">
    <source>
        <dbReference type="Google" id="ProtNLM"/>
    </source>
</evidence>
<dbReference type="Proteomes" id="UP000050465">
    <property type="component" value="Unassembled WGS sequence"/>
</dbReference>
<proteinExistence type="predicted"/>
<protein>
    <recommendedName>
        <fullName evidence="3">Cobyrinic acid a,c-diamide synthase</fullName>
    </recommendedName>
</protein>
<sequence length="269" mass="31291">MTFACVFLIVNTSDFNSTITVLSSLPPEAQEWLTGLPWKQRRYVLSLCHLVCATPSAQQAEFLDAYTAEGLLSRIVDDADTRQRVNDHLIRFRSSAEIDDATVRRYIRQVYVHSVRDARERPDLYLETALMLMGSAQEHSSVLSYILGFEILKLLFGMSWAQHERLYHLQPNQDEFTKEYIRPVQEAHKRHGIVIPKDEKNFFARREYYVKQPNLHPQRMIGLIIESFSADKIIDLGFSLLRHPNAIQFDFDYIYNEAEIPLEEGNEAH</sequence>
<organism evidence="1 2">
    <name type="scientific">Phormidesmis priestleyi Ana</name>
    <dbReference type="NCBI Taxonomy" id="1666911"/>
    <lineage>
        <taxon>Bacteria</taxon>
        <taxon>Bacillati</taxon>
        <taxon>Cyanobacteriota</taxon>
        <taxon>Cyanophyceae</taxon>
        <taxon>Leptolyngbyales</taxon>
        <taxon>Leptolyngbyaceae</taxon>
        <taxon>Phormidesmis</taxon>
    </lineage>
</organism>
<evidence type="ECO:0000313" key="2">
    <source>
        <dbReference type="Proteomes" id="UP000050465"/>
    </source>
</evidence>
<reference evidence="1 2" key="1">
    <citation type="submission" date="2015-09" db="EMBL/GenBank/DDBJ databases">
        <title>Identification and resolution of microdiversity through metagenomic sequencing of parallel consortia.</title>
        <authorList>
            <person name="Nelson W.C."/>
            <person name="Romine M.F."/>
            <person name="Lindemann S.R."/>
        </authorList>
    </citation>
    <scope>NUCLEOTIDE SEQUENCE [LARGE SCALE GENOMIC DNA]</scope>
    <source>
        <strain evidence="1">Ana</strain>
    </source>
</reference>
<name>A0A0P7ZKF7_9CYAN</name>